<feature type="repeat" description="ANK" evidence="3">
    <location>
        <begin position="217"/>
        <end position="249"/>
    </location>
</feature>
<dbReference type="PROSITE" id="PS50088">
    <property type="entry name" value="ANK_REPEAT"/>
    <property type="match status" value="9"/>
</dbReference>
<feature type="repeat" description="ANK" evidence="3">
    <location>
        <begin position="41"/>
        <end position="73"/>
    </location>
</feature>
<feature type="repeat" description="ANK" evidence="3">
    <location>
        <begin position="184"/>
        <end position="216"/>
    </location>
</feature>
<evidence type="ECO:0000256" key="1">
    <source>
        <dbReference type="ARBA" id="ARBA00022737"/>
    </source>
</evidence>
<proteinExistence type="predicted"/>
<dbReference type="Proteomes" id="UP000002358">
    <property type="component" value="Chromosome 4"/>
</dbReference>
<feature type="repeat" description="ANK" evidence="3">
    <location>
        <begin position="250"/>
        <end position="288"/>
    </location>
</feature>
<dbReference type="KEGG" id="nvi:100120266"/>
<evidence type="ECO:0000259" key="4">
    <source>
        <dbReference type="PROSITE" id="PS50181"/>
    </source>
</evidence>
<evidence type="ECO:0000313" key="5">
    <source>
        <dbReference type="EnsemblMetazoa" id="XP_001603925"/>
    </source>
</evidence>
<keyword evidence="2 3" id="KW-0040">ANK repeat</keyword>
<dbReference type="InParanoid" id="A0A7M7G4Y0"/>
<feature type="repeat" description="ANK" evidence="3">
    <location>
        <begin position="289"/>
        <end position="321"/>
    </location>
</feature>
<reference evidence="5" key="1">
    <citation type="submission" date="2021-01" db="UniProtKB">
        <authorList>
            <consortium name="EnsemblMetazoa"/>
        </authorList>
    </citation>
    <scope>IDENTIFICATION</scope>
</reference>
<evidence type="ECO:0000256" key="2">
    <source>
        <dbReference type="ARBA" id="ARBA00023043"/>
    </source>
</evidence>
<feature type="repeat" description="ANK" evidence="3">
    <location>
        <begin position="322"/>
        <end position="354"/>
    </location>
</feature>
<dbReference type="SMART" id="SM00248">
    <property type="entry name" value="ANK"/>
    <property type="match status" value="11"/>
</dbReference>
<dbReference type="EnsemblMetazoa" id="XM_001603875">
    <property type="protein sequence ID" value="XP_001603925"/>
    <property type="gene ID" value="LOC100120266"/>
</dbReference>
<evidence type="ECO:0000313" key="6">
    <source>
        <dbReference type="Proteomes" id="UP000002358"/>
    </source>
</evidence>
<dbReference type="PANTHER" id="PTHR24180:SF45">
    <property type="entry name" value="POLY [ADP-RIBOSE] POLYMERASE TANKYRASE"/>
    <property type="match status" value="1"/>
</dbReference>
<keyword evidence="1" id="KW-0677">Repeat</keyword>
<feature type="repeat" description="ANK" evidence="3">
    <location>
        <begin position="74"/>
        <end position="106"/>
    </location>
</feature>
<dbReference type="PANTHER" id="PTHR24180">
    <property type="entry name" value="CYCLIN-DEPENDENT KINASE INHIBITOR 2C-RELATED"/>
    <property type="match status" value="1"/>
</dbReference>
<protein>
    <recommendedName>
        <fullName evidence="4">F-box domain-containing protein</fullName>
    </recommendedName>
</protein>
<dbReference type="Gene3D" id="1.25.40.20">
    <property type="entry name" value="Ankyrin repeat-containing domain"/>
    <property type="match status" value="4"/>
</dbReference>
<accession>A0A7M7G4Y0</accession>
<dbReference type="SUPFAM" id="SSF48403">
    <property type="entry name" value="Ankyrin repeat"/>
    <property type="match status" value="1"/>
</dbReference>
<sequence>MTEVEFCNANISHSFALPTMRNNSLITHFLPPQDVHIKDGNGNSPLHFAVASNDIDIIQLLLNTGAMVNDSRMDGLTPLHIAIESGKEENVKLLLNHNARLDIKDLFGKTPLHHLAACINYYNEEVMLSIARLILQYGIDVKTTLNECTDSGETALHYAIINGSTELIKLVLQYGANVNAKNRDGKSPLYFAIEFNNLSIAKLLLRNGARVNDKMNHGLTALHEAITRRAEKSVRLLLNYKAEVNAKDIYGKTPLHLAARLNYLDERTMDKIVKLLLDKGADVNDYTNLGETAFHCAVVNGNEKLVRLFLEYGADVNMKNYDGKSPLHFAIQYSNKNIVKLLLDRGANIDERTNDGKLALHVAVAVEDENMMKILLEYNADVNAIDKSGKTPLSLAFEVAHMRSIYNPWNGFCPMHTEIGCDDNMFELLVKHIAKLNFVCEENQKMIVNSEKLNLFYRDCQAELTKMKENKVCDNISMYKVLTKSMNTVVGYTRNENLSKILELDFYANEFPIYYQMLRERFYKAESRKQLLESSMATFRSLVKPFSLPDLVTNEILSYLTIEDLVSLKIT</sequence>
<gene>
    <name evidence="5" type="primary">100120266</name>
</gene>
<dbReference type="Pfam" id="PF13637">
    <property type="entry name" value="Ank_4"/>
    <property type="match status" value="1"/>
</dbReference>
<dbReference type="OrthoDB" id="448455at2759"/>
<organism evidence="5 6">
    <name type="scientific">Nasonia vitripennis</name>
    <name type="common">Parasitic wasp</name>
    <dbReference type="NCBI Taxonomy" id="7425"/>
    <lineage>
        <taxon>Eukaryota</taxon>
        <taxon>Metazoa</taxon>
        <taxon>Ecdysozoa</taxon>
        <taxon>Arthropoda</taxon>
        <taxon>Hexapoda</taxon>
        <taxon>Insecta</taxon>
        <taxon>Pterygota</taxon>
        <taxon>Neoptera</taxon>
        <taxon>Endopterygota</taxon>
        <taxon>Hymenoptera</taxon>
        <taxon>Apocrita</taxon>
        <taxon>Proctotrupomorpha</taxon>
        <taxon>Chalcidoidea</taxon>
        <taxon>Pteromalidae</taxon>
        <taxon>Pteromalinae</taxon>
        <taxon>Nasonia</taxon>
    </lineage>
</organism>
<keyword evidence="6" id="KW-1185">Reference proteome</keyword>
<dbReference type="InterPro" id="IPR002110">
    <property type="entry name" value="Ankyrin_rpt"/>
</dbReference>
<dbReference type="PRINTS" id="PR01415">
    <property type="entry name" value="ANKYRIN"/>
</dbReference>
<dbReference type="InterPro" id="IPR001810">
    <property type="entry name" value="F-box_dom"/>
</dbReference>
<dbReference type="Pfam" id="PF12796">
    <property type="entry name" value="Ank_2"/>
    <property type="match status" value="3"/>
</dbReference>
<dbReference type="PROSITE" id="PS50181">
    <property type="entry name" value="FBOX"/>
    <property type="match status" value="1"/>
</dbReference>
<dbReference type="OMA" id="VHKGDNN"/>
<dbReference type="PROSITE" id="PS50297">
    <property type="entry name" value="ANK_REP_REGION"/>
    <property type="match status" value="9"/>
</dbReference>
<feature type="domain" description="F-box" evidence="4">
    <location>
        <begin position="542"/>
        <end position="571"/>
    </location>
</feature>
<dbReference type="Pfam" id="PF00023">
    <property type="entry name" value="Ank"/>
    <property type="match status" value="1"/>
</dbReference>
<feature type="repeat" description="ANK" evidence="3">
    <location>
        <begin position="355"/>
        <end position="387"/>
    </location>
</feature>
<dbReference type="AlphaFoldDB" id="A0A7M7G4Y0"/>
<dbReference type="SMR" id="A0A7M7G4Y0"/>
<name>A0A7M7G4Y0_NASVI</name>
<dbReference type="InterPro" id="IPR036770">
    <property type="entry name" value="Ankyrin_rpt-contain_sf"/>
</dbReference>
<feature type="repeat" description="ANK" evidence="3">
    <location>
        <begin position="151"/>
        <end position="183"/>
    </location>
</feature>
<dbReference type="InterPro" id="IPR051637">
    <property type="entry name" value="Ank_repeat_dom-contain_49"/>
</dbReference>
<evidence type="ECO:0000256" key="3">
    <source>
        <dbReference type="PROSITE-ProRule" id="PRU00023"/>
    </source>
</evidence>